<dbReference type="AlphaFoldDB" id="S8FGQ8"/>
<dbReference type="InParanoid" id="S8FGQ8"/>
<reference evidence="3 4" key="1">
    <citation type="journal article" date="2012" name="Science">
        <title>The Paleozoic origin of enzymatic lignin decomposition reconstructed from 31 fungal genomes.</title>
        <authorList>
            <person name="Floudas D."/>
            <person name="Binder M."/>
            <person name="Riley R."/>
            <person name="Barry K."/>
            <person name="Blanchette R.A."/>
            <person name="Henrissat B."/>
            <person name="Martinez A.T."/>
            <person name="Otillar R."/>
            <person name="Spatafora J.W."/>
            <person name="Yadav J.S."/>
            <person name="Aerts A."/>
            <person name="Benoit I."/>
            <person name="Boyd A."/>
            <person name="Carlson A."/>
            <person name="Copeland A."/>
            <person name="Coutinho P.M."/>
            <person name="de Vries R.P."/>
            <person name="Ferreira P."/>
            <person name="Findley K."/>
            <person name="Foster B."/>
            <person name="Gaskell J."/>
            <person name="Glotzer D."/>
            <person name="Gorecki P."/>
            <person name="Heitman J."/>
            <person name="Hesse C."/>
            <person name="Hori C."/>
            <person name="Igarashi K."/>
            <person name="Jurgens J.A."/>
            <person name="Kallen N."/>
            <person name="Kersten P."/>
            <person name="Kohler A."/>
            <person name="Kuees U."/>
            <person name="Kumar T.K.A."/>
            <person name="Kuo A."/>
            <person name="LaButti K."/>
            <person name="Larrondo L.F."/>
            <person name="Lindquist E."/>
            <person name="Ling A."/>
            <person name="Lombard V."/>
            <person name="Lucas S."/>
            <person name="Lundell T."/>
            <person name="Martin R."/>
            <person name="McLaughlin D.J."/>
            <person name="Morgenstern I."/>
            <person name="Morin E."/>
            <person name="Murat C."/>
            <person name="Nagy L.G."/>
            <person name="Nolan M."/>
            <person name="Ohm R.A."/>
            <person name="Patyshakuliyeva A."/>
            <person name="Rokas A."/>
            <person name="Ruiz-Duenas F.J."/>
            <person name="Sabat G."/>
            <person name="Salamov A."/>
            <person name="Samejima M."/>
            <person name="Schmutz J."/>
            <person name="Slot J.C."/>
            <person name="St John F."/>
            <person name="Stenlid J."/>
            <person name="Sun H."/>
            <person name="Sun S."/>
            <person name="Syed K."/>
            <person name="Tsang A."/>
            <person name="Wiebenga A."/>
            <person name="Young D."/>
            <person name="Pisabarro A."/>
            <person name="Eastwood D.C."/>
            <person name="Martin F."/>
            <person name="Cullen D."/>
            <person name="Grigoriev I.V."/>
            <person name="Hibbett D.S."/>
        </authorList>
    </citation>
    <scope>NUCLEOTIDE SEQUENCE</scope>
    <source>
        <strain evidence="4">FP-58527</strain>
    </source>
</reference>
<accession>S8FGQ8</accession>
<feature type="compositionally biased region" description="Low complexity" evidence="1">
    <location>
        <begin position="223"/>
        <end position="243"/>
    </location>
</feature>
<evidence type="ECO:0000313" key="3">
    <source>
        <dbReference type="EMBL" id="EPT00601.1"/>
    </source>
</evidence>
<feature type="compositionally biased region" description="Polar residues" evidence="1">
    <location>
        <begin position="263"/>
        <end position="273"/>
    </location>
</feature>
<protein>
    <recommendedName>
        <fullName evidence="2">DUF6533 domain-containing protein</fullName>
    </recommendedName>
</protein>
<feature type="compositionally biased region" description="Acidic residues" evidence="1">
    <location>
        <begin position="244"/>
        <end position="254"/>
    </location>
</feature>
<organism evidence="3 4">
    <name type="scientific">Fomitopsis schrenkii</name>
    <name type="common">Brown rot fungus</name>
    <dbReference type="NCBI Taxonomy" id="2126942"/>
    <lineage>
        <taxon>Eukaryota</taxon>
        <taxon>Fungi</taxon>
        <taxon>Dikarya</taxon>
        <taxon>Basidiomycota</taxon>
        <taxon>Agaricomycotina</taxon>
        <taxon>Agaricomycetes</taxon>
        <taxon>Polyporales</taxon>
        <taxon>Fomitopsis</taxon>
    </lineage>
</organism>
<dbReference type="InterPro" id="IPR045340">
    <property type="entry name" value="DUF6533"/>
</dbReference>
<dbReference type="HOGENOM" id="CLU_086415_0_0_1"/>
<dbReference type="Pfam" id="PF20151">
    <property type="entry name" value="DUF6533"/>
    <property type="match status" value="1"/>
</dbReference>
<feature type="domain" description="DUF6533" evidence="2">
    <location>
        <begin position="35"/>
        <end position="75"/>
    </location>
</feature>
<proteinExistence type="predicted"/>
<sequence length="281" mass="30837">MADQGGISLTPAEANAAESFLLFYYYFENSLYWTATTLCCYDWCLTFDREVESIWKTEQSLVTILFYGFRYPALLNTVIELLSRMSWPSWQSNYVSCPFPSSIPDAHIPPSSLMMSARAASLLSDGVVLVLTAIKTFRVRRATSDSTRGRSLLTDIMLRDTLLCFALLCTVNVLGLATGHLTLTIRGIFCDCEFIEAWQFETAILNSVLLSRLTLDIRGTSRSGGDSSLPTSGLLSGLSSPDGDTTEEAIELDTEVSLWANPPSGSTGRNAMTSARDPPAE</sequence>
<dbReference type="EMBL" id="KE504148">
    <property type="protein sequence ID" value="EPT00601.1"/>
    <property type="molecule type" value="Genomic_DNA"/>
</dbReference>
<evidence type="ECO:0000256" key="1">
    <source>
        <dbReference type="SAM" id="MobiDB-lite"/>
    </source>
</evidence>
<evidence type="ECO:0000259" key="2">
    <source>
        <dbReference type="Pfam" id="PF20151"/>
    </source>
</evidence>
<evidence type="ECO:0000313" key="4">
    <source>
        <dbReference type="Proteomes" id="UP000015241"/>
    </source>
</evidence>
<name>S8FGQ8_FOMSC</name>
<dbReference type="Proteomes" id="UP000015241">
    <property type="component" value="Unassembled WGS sequence"/>
</dbReference>
<feature type="region of interest" description="Disordered" evidence="1">
    <location>
        <begin position="220"/>
        <end position="281"/>
    </location>
</feature>
<keyword evidence="4" id="KW-1185">Reference proteome</keyword>
<gene>
    <name evidence="3" type="ORF">FOMPIDRAFT_101146</name>
</gene>
<dbReference type="OrthoDB" id="2804045at2759"/>